<evidence type="ECO:0000256" key="2">
    <source>
        <dbReference type="ARBA" id="ARBA00023015"/>
    </source>
</evidence>
<dbReference type="OrthoDB" id="9794372at2"/>
<dbReference type="InterPro" id="IPR036388">
    <property type="entry name" value="WH-like_DNA-bd_sf"/>
</dbReference>
<reference evidence="6 7" key="1">
    <citation type="submission" date="2014-12" db="EMBL/GenBank/DDBJ databases">
        <title>16Stimator: statistical estimation of ribosomal gene copy numbers from draft genome assemblies.</title>
        <authorList>
            <person name="Perisin M.A."/>
            <person name="Vetter M."/>
            <person name="Gilbert J.A."/>
            <person name="Bergelson J."/>
        </authorList>
    </citation>
    <scope>NUCLEOTIDE SEQUENCE [LARGE SCALE GENOMIC DNA]</scope>
    <source>
        <strain evidence="6 7">MEJ076</strain>
    </source>
</reference>
<evidence type="ECO:0000313" key="7">
    <source>
        <dbReference type="Proteomes" id="UP000035017"/>
    </source>
</evidence>
<dbReference type="Proteomes" id="UP000035017">
    <property type="component" value="Unassembled WGS sequence"/>
</dbReference>
<evidence type="ECO:0000313" key="6">
    <source>
        <dbReference type="EMBL" id="KIP99515.1"/>
    </source>
</evidence>
<dbReference type="InterPro" id="IPR013324">
    <property type="entry name" value="RNA_pol_sigma_r3/r4-like"/>
</dbReference>
<dbReference type="EMBL" id="JXQV01000027">
    <property type="protein sequence ID" value="KIP99515.1"/>
    <property type="molecule type" value="Genomic_DNA"/>
</dbReference>
<protein>
    <submittedName>
        <fullName evidence="6">Fec I like protein</fullName>
    </submittedName>
</protein>
<evidence type="ECO:0000256" key="1">
    <source>
        <dbReference type="ARBA" id="ARBA00010641"/>
    </source>
</evidence>
<evidence type="ECO:0000256" key="3">
    <source>
        <dbReference type="ARBA" id="ARBA00023082"/>
    </source>
</evidence>
<gene>
    <name evidence="6" type="ORF">RU07_18770</name>
</gene>
<dbReference type="AlphaFoldDB" id="A0A0D0KRF6"/>
<dbReference type="PANTHER" id="PTHR43133:SF63">
    <property type="entry name" value="RNA POLYMERASE SIGMA FACTOR FECI-RELATED"/>
    <property type="match status" value="1"/>
</dbReference>
<dbReference type="SUPFAM" id="SSF88946">
    <property type="entry name" value="Sigma2 domain of RNA polymerase sigma factors"/>
    <property type="match status" value="1"/>
</dbReference>
<feature type="domain" description="RNA polymerase sigma factor 70 region 4 type 2" evidence="5">
    <location>
        <begin position="123"/>
        <end position="174"/>
    </location>
</feature>
<dbReference type="NCBIfam" id="TIGR02937">
    <property type="entry name" value="sigma70-ECF"/>
    <property type="match status" value="1"/>
</dbReference>
<sequence length="182" mass="20367">MSAHPAPNASSEPTDDKLLLDTSIEDFYKDVVQAVARKGVDASSSHDVVHDLYIKLACKPEVLCDKRTIKGFLIKAAVNLGFDRMKRAAFEGRLFAQLDQFAQAIPAHPEFGYDLDIRKRLGVLRKAILALPPVRRRVFIAHRVGGMSRDEIATALRITRGSVDRHLHHALLRCVEALDKFE</sequence>
<accession>A0A0D0KRF6</accession>
<keyword evidence="4" id="KW-0804">Transcription</keyword>
<evidence type="ECO:0000256" key="4">
    <source>
        <dbReference type="ARBA" id="ARBA00023163"/>
    </source>
</evidence>
<proteinExistence type="inferred from homology"/>
<dbReference type="InterPro" id="IPR039425">
    <property type="entry name" value="RNA_pol_sigma-70-like"/>
</dbReference>
<keyword evidence="3" id="KW-0731">Sigma factor</keyword>
<dbReference type="Gene3D" id="1.10.10.10">
    <property type="entry name" value="Winged helix-like DNA-binding domain superfamily/Winged helix DNA-binding domain"/>
    <property type="match status" value="1"/>
</dbReference>
<dbReference type="GO" id="GO:0006352">
    <property type="term" value="P:DNA-templated transcription initiation"/>
    <property type="evidence" value="ECO:0007669"/>
    <property type="project" value="InterPro"/>
</dbReference>
<organism evidence="6 7">
    <name type="scientific">Agrobacterium tumefaciens</name>
    <dbReference type="NCBI Taxonomy" id="358"/>
    <lineage>
        <taxon>Bacteria</taxon>
        <taxon>Pseudomonadati</taxon>
        <taxon>Pseudomonadota</taxon>
        <taxon>Alphaproteobacteria</taxon>
        <taxon>Hyphomicrobiales</taxon>
        <taxon>Rhizobiaceae</taxon>
        <taxon>Rhizobium/Agrobacterium group</taxon>
        <taxon>Agrobacterium</taxon>
        <taxon>Agrobacterium tumefaciens complex</taxon>
    </lineage>
</organism>
<evidence type="ECO:0000259" key="5">
    <source>
        <dbReference type="Pfam" id="PF08281"/>
    </source>
</evidence>
<comment type="caution">
    <text evidence="6">The sequence shown here is derived from an EMBL/GenBank/DDBJ whole genome shotgun (WGS) entry which is preliminary data.</text>
</comment>
<name>A0A0D0KRF6_AGRTU</name>
<dbReference type="InterPro" id="IPR014284">
    <property type="entry name" value="RNA_pol_sigma-70_dom"/>
</dbReference>
<comment type="similarity">
    <text evidence="1">Belongs to the sigma-70 factor family. ECF subfamily.</text>
</comment>
<dbReference type="InterPro" id="IPR013249">
    <property type="entry name" value="RNA_pol_sigma70_r4_t2"/>
</dbReference>
<dbReference type="Pfam" id="PF08281">
    <property type="entry name" value="Sigma70_r4_2"/>
    <property type="match status" value="1"/>
</dbReference>
<dbReference type="InterPro" id="IPR013325">
    <property type="entry name" value="RNA_pol_sigma_r2"/>
</dbReference>
<dbReference type="PANTHER" id="PTHR43133">
    <property type="entry name" value="RNA POLYMERASE ECF-TYPE SIGMA FACTO"/>
    <property type="match status" value="1"/>
</dbReference>
<keyword evidence="2" id="KW-0805">Transcription regulation</keyword>
<dbReference type="GO" id="GO:0016987">
    <property type="term" value="F:sigma factor activity"/>
    <property type="evidence" value="ECO:0007669"/>
    <property type="project" value="UniProtKB-KW"/>
</dbReference>
<dbReference type="GO" id="GO:0003677">
    <property type="term" value="F:DNA binding"/>
    <property type="evidence" value="ECO:0007669"/>
    <property type="project" value="InterPro"/>
</dbReference>
<dbReference type="SUPFAM" id="SSF88659">
    <property type="entry name" value="Sigma3 and sigma4 domains of RNA polymerase sigma factors"/>
    <property type="match status" value="1"/>
</dbReference>